<sequence length="35" mass="3689">MGVCSIKDADGSRVHAQHRDLVPAVSSGHSETPIM</sequence>
<evidence type="ECO:0000313" key="1">
    <source>
        <dbReference type="EMBL" id="CAI9592287.1"/>
    </source>
</evidence>
<dbReference type="Proteomes" id="UP001162483">
    <property type="component" value="Unassembled WGS sequence"/>
</dbReference>
<gene>
    <name evidence="1" type="ORF">SPARVUS_LOCUS11343781</name>
</gene>
<accession>A0ABN9F5H9</accession>
<dbReference type="EMBL" id="CATNWA010016393">
    <property type="protein sequence ID" value="CAI9592287.1"/>
    <property type="molecule type" value="Genomic_DNA"/>
</dbReference>
<organism evidence="1 2">
    <name type="scientific">Staurois parvus</name>
    <dbReference type="NCBI Taxonomy" id="386267"/>
    <lineage>
        <taxon>Eukaryota</taxon>
        <taxon>Metazoa</taxon>
        <taxon>Chordata</taxon>
        <taxon>Craniata</taxon>
        <taxon>Vertebrata</taxon>
        <taxon>Euteleostomi</taxon>
        <taxon>Amphibia</taxon>
        <taxon>Batrachia</taxon>
        <taxon>Anura</taxon>
        <taxon>Neobatrachia</taxon>
        <taxon>Ranoidea</taxon>
        <taxon>Ranidae</taxon>
        <taxon>Staurois</taxon>
    </lineage>
</organism>
<keyword evidence="2" id="KW-1185">Reference proteome</keyword>
<proteinExistence type="predicted"/>
<comment type="caution">
    <text evidence="1">The sequence shown here is derived from an EMBL/GenBank/DDBJ whole genome shotgun (WGS) entry which is preliminary data.</text>
</comment>
<name>A0ABN9F5H9_9NEOB</name>
<reference evidence="1" key="1">
    <citation type="submission" date="2023-05" db="EMBL/GenBank/DDBJ databases">
        <authorList>
            <person name="Stuckert A."/>
        </authorList>
    </citation>
    <scope>NUCLEOTIDE SEQUENCE</scope>
</reference>
<evidence type="ECO:0000313" key="2">
    <source>
        <dbReference type="Proteomes" id="UP001162483"/>
    </source>
</evidence>
<protein>
    <submittedName>
        <fullName evidence="1">Uncharacterized protein</fullName>
    </submittedName>
</protein>